<keyword evidence="3 7" id="KW-0808">Transferase</keyword>
<keyword evidence="6 7" id="KW-0472">Membrane</keyword>
<evidence type="ECO:0000256" key="5">
    <source>
        <dbReference type="ARBA" id="ARBA00022989"/>
    </source>
</evidence>
<reference evidence="9" key="1">
    <citation type="journal article" date="2019" name="Int. J. Syst. Evol. Microbiol.">
        <title>The Global Catalogue of Microorganisms (GCM) 10K type strain sequencing project: providing services to taxonomists for standard genome sequencing and annotation.</title>
        <authorList>
            <consortium name="The Broad Institute Genomics Platform"/>
            <consortium name="The Broad Institute Genome Sequencing Center for Infectious Disease"/>
            <person name="Wu L."/>
            <person name="Ma J."/>
        </authorList>
    </citation>
    <scope>NUCLEOTIDE SEQUENCE [LARGE SCALE GENOMIC DNA]</scope>
    <source>
        <strain evidence="9">KCTC 32239</strain>
    </source>
</reference>
<feature type="transmembrane region" description="Helical" evidence="7">
    <location>
        <begin position="252"/>
        <end position="271"/>
    </location>
</feature>
<feature type="transmembrane region" description="Helical" evidence="7">
    <location>
        <begin position="187"/>
        <end position="206"/>
    </location>
</feature>
<evidence type="ECO:0000256" key="4">
    <source>
        <dbReference type="ARBA" id="ARBA00022692"/>
    </source>
</evidence>
<proteinExistence type="inferred from homology"/>
<feature type="transmembrane region" description="Helical" evidence="7">
    <location>
        <begin position="213"/>
        <end position="232"/>
    </location>
</feature>
<comment type="similarity">
    <text evidence="1 7">Belongs to the Lgt family.</text>
</comment>
<dbReference type="NCBIfam" id="TIGR00544">
    <property type="entry name" value="lgt"/>
    <property type="match status" value="1"/>
</dbReference>
<keyword evidence="2 7" id="KW-1003">Cell membrane</keyword>
<dbReference type="RefSeq" id="WP_189418898.1">
    <property type="nucleotide sequence ID" value="NZ_BMYZ01000002.1"/>
</dbReference>
<feature type="binding site" evidence="7">
    <location>
        <position position="149"/>
    </location>
    <ligand>
        <name>a 1,2-diacyl-sn-glycero-3-phospho-(1'-sn-glycerol)</name>
        <dbReference type="ChEBI" id="CHEBI:64716"/>
    </ligand>
</feature>
<comment type="subcellular location">
    <subcellularLocation>
        <location evidence="7">Cell membrane</location>
        <topology evidence="7">Multi-pass membrane protein</topology>
    </subcellularLocation>
</comment>
<feature type="transmembrane region" description="Helical" evidence="7">
    <location>
        <begin position="106"/>
        <end position="123"/>
    </location>
</feature>
<feature type="transmembrane region" description="Helical" evidence="7">
    <location>
        <begin position="29"/>
        <end position="46"/>
    </location>
</feature>
<organism evidence="8 9">
    <name type="scientific">Cellvibrio zantedeschiae</name>
    <dbReference type="NCBI Taxonomy" id="1237077"/>
    <lineage>
        <taxon>Bacteria</taxon>
        <taxon>Pseudomonadati</taxon>
        <taxon>Pseudomonadota</taxon>
        <taxon>Gammaproteobacteria</taxon>
        <taxon>Cellvibrionales</taxon>
        <taxon>Cellvibrionaceae</taxon>
        <taxon>Cellvibrio</taxon>
    </lineage>
</organism>
<sequence length="291" mass="32656">MLQFPNFNPVAVSIGPFDIIGKSIGPLEVHWYGIMYMLAFLSAWLLALYRSGKPHSPITKVEVENLVTYGAFGVILGGRAGYVIFYNFDRWMSDPLWLFRVWEGGMSFHGGLIGVLLAMYVYATRIRVPYLALMDFVAPLVPLGLGFGRLGNFIGQELWGRVSDVPWAMVFPKAEDPAGVARHPSQLYQATLEGLVMFIVLFWFSAKPRPRGAVGGLFLVLYASFRSIVENFRQPDADIGFDLLGFITRGQLLSVPMFVAGVWLLGYSYYLERKKHLTQKKLVETDSIAPQ</sequence>
<dbReference type="Pfam" id="PF01790">
    <property type="entry name" value="LGT"/>
    <property type="match status" value="1"/>
</dbReference>
<keyword evidence="5 7" id="KW-1133">Transmembrane helix</keyword>
<dbReference type="InterPro" id="IPR001640">
    <property type="entry name" value="Lgt"/>
</dbReference>
<protein>
    <recommendedName>
        <fullName evidence="7">Phosphatidylglycerol--prolipoprotein diacylglyceryl transferase</fullName>
        <ecNumber evidence="7">2.5.1.145</ecNumber>
    </recommendedName>
</protein>
<evidence type="ECO:0000313" key="8">
    <source>
        <dbReference type="EMBL" id="GGY78410.1"/>
    </source>
</evidence>
<comment type="caution">
    <text evidence="8">The sequence shown here is derived from an EMBL/GenBank/DDBJ whole genome shotgun (WGS) entry which is preliminary data.</text>
</comment>
<evidence type="ECO:0000313" key="9">
    <source>
        <dbReference type="Proteomes" id="UP000619761"/>
    </source>
</evidence>
<comment type="function">
    <text evidence="7">Catalyzes the transfer of the diacylglyceryl group from phosphatidylglycerol to the sulfhydryl group of the N-terminal cysteine of a prolipoprotein, the first step in the formation of mature lipoproteins.</text>
</comment>
<evidence type="ECO:0000256" key="3">
    <source>
        <dbReference type="ARBA" id="ARBA00022679"/>
    </source>
</evidence>
<feature type="transmembrane region" description="Helical" evidence="7">
    <location>
        <begin position="66"/>
        <end position="86"/>
    </location>
</feature>
<name>A0ABQ3B802_9GAMM</name>
<evidence type="ECO:0000256" key="1">
    <source>
        <dbReference type="ARBA" id="ARBA00007150"/>
    </source>
</evidence>
<evidence type="ECO:0000256" key="2">
    <source>
        <dbReference type="ARBA" id="ARBA00022475"/>
    </source>
</evidence>
<comment type="catalytic activity">
    <reaction evidence="7">
        <text>L-cysteinyl-[prolipoprotein] + a 1,2-diacyl-sn-glycero-3-phospho-(1'-sn-glycerol) = an S-1,2-diacyl-sn-glyceryl-L-cysteinyl-[prolipoprotein] + sn-glycerol 1-phosphate + H(+)</text>
        <dbReference type="Rhea" id="RHEA:56712"/>
        <dbReference type="Rhea" id="RHEA-COMP:14679"/>
        <dbReference type="Rhea" id="RHEA-COMP:14680"/>
        <dbReference type="ChEBI" id="CHEBI:15378"/>
        <dbReference type="ChEBI" id="CHEBI:29950"/>
        <dbReference type="ChEBI" id="CHEBI:57685"/>
        <dbReference type="ChEBI" id="CHEBI:64716"/>
        <dbReference type="ChEBI" id="CHEBI:140658"/>
        <dbReference type="EC" id="2.5.1.145"/>
    </reaction>
</comment>
<comment type="pathway">
    <text evidence="7">Protein modification; lipoprotein biosynthesis (diacylglyceryl transfer).</text>
</comment>
<dbReference type="PANTHER" id="PTHR30589:SF0">
    <property type="entry name" value="PHOSPHATIDYLGLYCEROL--PROLIPOPROTEIN DIACYLGLYCERYL TRANSFERASE"/>
    <property type="match status" value="1"/>
</dbReference>
<keyword evidence="4 7" id="KW-0812">Transmembrane</keyword>
<dbReference type="PROSITE" id="PS01311">
    <property type="entry name" value="LGT"/>
    <property type="match status" value="1"/>
</dbReference>
<dbReference type="GO" id="GO:0016740">
    <property type="term" value="F:transferase activity"/>
    <property type="evidence" value="ECO:0007669"/>
    <property type="project" value="UniProtKB-KW"/>
</dbReference>
<accession>A0ABQ3B802</accession>
<dbReference type="EC" id="2.5.1.145" evidence="7"/>
<dbReference type="Proteomes" id="UP000619761">
    <property type="component" value="Unassembled WGS sequence"/>
</dbReference>
<evidence type="ECO:0000256" key="6">
    <source>
        <dbReference type="ARBA" id="ARBA00023136"/>
    </source>
</evidence>
<dbReference type="HAMAP" id="MF_01147">
    <property type="entry name" value="Lgt"/>
    <property type="match status" value="1"/>
</dbReference>
<keyword evidence="9" id="KW-1185">Reference proteome</keyword>
<evidence type="ECO:0000256" key="7">
    <source>
        <dbReference type="HAMAP-Rule" id="MF_01147"/>
    </source>
</evidence>
<gene>
    <name evidence="7 8" type="primary">lgt</name>
    <name evidence="8" type="ORF">GCM10011613_23820</name>
</gene>
<dbReference type="PANTHER" id="PTHR30589">
    <property type="entry name" value="PROLIPOPROTEIN DIACYLGLYCERYL TRANSFERASE"/>
    <property type="match status" value="1"/>
</dbReference>
<feature type="transmembrane region" description="Helical" evidence="7">
    <location>
        <begin position="130"/>
        <end position="150"/>
    </location>
</feature>
<dbReference type="EMBL" id="BMYZ01000002">
    <property type="protein sequence ID" value="GGY78410.1"/>
    <property type="molecule type" value="Genomic_DNA"/>
</dbReference>